<sequence length="126" mass="14159">MQLAPAPSHPVPSRASAHSLHIKPPSSLGYRPRALPVLLLAQRHRIGYFLPKVCHSYECNQRGKKVKETHLPCSVSHVAWLYLDYCLRSMLTFFQEEEKNEEGKRNEFSVPTSVEAGGAPLLYSAC</sequence>
<name>A0A3M2QWD1_9HYPO</name>
<dbReference type="AlphaFoldDB" id="A0A3M2QWD1"/>
<reference evidence="2 3" key="1">
    <citation type="submission" date="2017-06" db="EMBL/GenBank/DDBJ databases">
        <title>Comparative genomic analysis of Ambrosia Fusariam Clade fungi.</title>
        <authorList>
            <person name="Stajich J.E."/>
            <person name="Carrillo J."/>
            <person name="Kijimoto T."/>
            <person name="Eskalen A."/>
            <person name="O'Donnell K."/>
            <person name="Kasson M."/>
        </authorList>
    </citation>
    <scope>NUCLEOTIDE SEQUENCE [LARGE SCALE GENOMIC DNA]</scope>
    <source>
        <strain evidence="2">UCR3666</strain>
    </source>
</reference>
<evidence type="ECO:0000313" key="3">
    <source>
        <dbReference type="Proteomes" id="UP000277212"/>
    </source>
</evidence>
<dbReference type="EMBL" id="NKUJ01000851">
    <property type="protein sequence ID" value="RMI97184.1"/>
    <property type="molecule type" value="Genomic_DNA"/>
</dbReference>
<gene>
    <name evidence="2" type="ORF">CDV36_016252</name>
</gene>
<keyword evidence="3" id="KW-1185">Reference proteome</keyword>
<protein>
    <submittedName>
        <fullName evidence="2">Uncharacterized protein</fullName>
    </submittedName>
</protein>
<feature type="region of interest" description="Disordered" evidence="1">
    <location>
        <begin position="1"/>
        <end position="24"/>
    </location>
</feature>
<accession>A0A3M2QWD1</accession>
<evidence type="ECO:0000313" key="2">
    <source>
        <dbReference type="EMBL" id="RMI97184.1"/>
    </source>
</evidence>
<proteinExistence type="predicted"/>
<evidence type="ECO:0000256" key="1">
    <source>
        <dbReference type="SAM" id="MobiDB-lite"/>
    </source>
</evidence>
<organism evidence="2 3">
    <name type="scientific">Fusarium kuroshium</name>
    <dbReference type="NCBI Taxonomy" id="2010991"/>
    <lineage>
        <taxon>Eukaryota</taxon>
        <taxon>Fungi</taxon>
        <taxon>Dikarya</taxon>
        <taxon>Ascomycota</taxon>
        <taxon>Pezizomycotina</taxon>
        <taxon>Sordariomycetes</taxon>
        <taxon>Hypocreomycetidae</taxon>
        <taxon>Hypocreales</taxon>
        <taxon>Nectriaceae</taxon>
        <taxon>Fusarium</taxon>
        <taxon>Fusarium solani species complex</taxon>
    </lineage>
</organism>
<dbReference type="Proteomes" id="UP000277212">
    <property type="component" value="Unassembled WGS sequence"/>
</dbReference>
<comment type="caution">
    <text evidence="2">The sequence shown here is derived from an EMBL/GenBank/DDBJ whole genome shotgun (WGS) entry which is preliminary data.</text>
</comment>